<dbReference type="InterPro" id="IPR050315">
    <property type="entry name" value="FAD-oxidoreductase_2"/>
</dbReference>
<evidence type="ECO:0000256" key="4">
    <source>
        <dbReference type="ARBA" id="ARBA00023002"/>
    </source>
</evidence>
<dbReference type="InterPro" id="IPR003953">
    <property type="entry name" value="FAD-dep_OxRdtase_2_FAD-bd"/>
</dbReference>
<dbReference type="SUPFAM" id="SSF51905">
    <property type="entry name" value="FAD/NAD(P)-binding domain"/>
    <property type="match status" value="1"/>
</dbReference>
<keyword evidence="2" id="KW-0285">Flavoprotein</keyword>
<proteinExistence type="predicted"/>
<dbReference type="PANTHER" id="PTHR43400:SF10">
    <property type="entry name" value="3-OXOSTEROID 1-DEHYDROGENASE"/>
    <property type="match status" value="1"/>
</dbReference>
<reference evidence="6" key="1">
    <citation type="journal article" date="2023" name="Int. J. Syst. Evol. Microbiol.">
        <title>Sinisalibacter aestuarii sp. nov., isolated from estuarine sediment of the Arakawa River.</title>
        <authorList>
            <person name="Arafat S.T."/>
            <person name="Hirano S."/>
            <person name="Sato A."/>
            <person name="Takeuchi K."/>
            <person name="Yasuda T."/>
            <person name="Terahara T."/>
            <person name="Hamada M."/>
            <person name="Kobayashi T."/>
        </authorList>
    </citation>
    <scope>NUCLEOTIDE SEQUENCE</scope>
    <source>
        <strain evidence="6">B-399</strain>
    </source>
</reference>
<sequence length="572" mass="60866">MTEMNPSLRQCDVLVIGTGGAGLTAAITAKKAGLSVLIAEKDAVFGGTTATSGGALWVPGTHHSAELGAKTGEADSREQAQRYLEIEAGQRLDPAKLAAFLDDGPRMIDFLERETHVRFTAMPFPDYHSEQEGAAATRSLFSVPITAGEVGPVLADLKRELPQTSFLGMTMRSGAEVQLFFSATRSFSAFRHVAARMLRHVWDMVRHGESQSLTTGRALVARLGRTVHELGIPMLLSSPARSLIREGEAVTGAVLDTPDGPLIVNAGAVILAAGGYPRDPARRLAEHPEPVNRLPLISPVPPGNTGDSANMAEAIGARFQSNGANAGAWMPVSQMPGVEGFTGVWPHLVDRYKPGFLIVLPDGRRCANESASYHDLGKQMIAAMAERGATHGWIIGDGPAVRRWGIGFQKPWPMPQGKLLRNGYLLKAESLEALAKRAGIDPEALAETVAAFNTHASNGEDPEFHRGRAPYDRYHGDPSHRPNPALGPLTTGPYYAVKIHVGEIGNFKGIATDENAQVLDTSDRPIPGLYAVGNDMANAFGGSYPGGGGTLGPGMTFAYRAARHAAEMSAKR</sequence>
<keyword evidence="4" id="KW-0560">Oxidoreductase</keyword>
<dbReference type="Pfam" id="PF00890">
    <property type="entry name" value="FAD_binding_2"/>
    <property type="match status" value="1"/>
</dbReference>
<evidence type="ECO:0000256" key="3">
    <source>
        <dbReference type="ARBA" id="ARBA00022827"/>
    </source>
</evidence>
<evidence type="ECO:0000256" key="1">
    <source>
        <dbReference type="ARBA" id="ARBA00001974"/>
    </source>
</evidence>
<dbReference type="EMBL" id="BROH01000013">
    <property type="protein sequence ID" value="GKY89597.1"/>
    <property type="molecule type" value="Genomic_DNA"/>
</dbReference>
<dbReference type="InterPro" id="IPR036188">
    <property type="entry name" value="FAD/NAD-bd_sf"/>
</dbReference>
<comment type="cofactor">
    <cofactor evidence="1">
        <name>FAD</name>
        <dbReference type="ChEBI" id="CHEBI:57692"/>
    </cofactor>
</comment>
<dbReference type="InterPro" id="IPR027477">
    <property type="entry name" value="Succ_DH/fumarate_Rdtase_cat_sf"/>
</dbReference>
<evidence type="ECO:0000313" key="6">
    <source>
        <dbReference type="EMBL" id="GKY89597.1"/>
    </source>
</evidence>
<feature type="domain" description="FAD-dependent oxidoreductase 2 FAD-binding" evidence="5">
    <location>
        <begin position="12"/>
        <end position="551"/>
    </location>
</feature>
<dbReference type="PANTHER" id="PTHR43400">
    <property type="entry name" value="FUMARATE REDUCTASE"/>
    <property type="match status" value="1"/>
</dbReference>
<name>A0ABQ5LX87_9RHOB</name>
<organism evidence="6 7">
    <name type="scientific">Sinisalibacter aestuarii</name>
    <dbReference type="NCBI Taxonomy" id="2949426"/>
    <lineage>
        <taxon>Bacteria</taxon>
        <taxon>Pseudomonadati</taxon>
        <taxon>Pseudomonadota</taxon>
        <taxon>Alphaproteobacteria</taxon>
        <taxon>Rhodobacterales</taxon>
        <taxon>Roseobacteraceae</taxon>
        <taxon>Sinisalibacter</taxon>
    </lineage>
</organism>
<evidence type="ECO:0000259" key="5">
    <source>
        <dbReference type="Pfam" id="PF00890"/>
    </source>
</evidence>
<gene>
    <name evidence="6" type="ORF">STA1M1_34660</name>
</gene>
<dbReference type="RefSeq" id="WP_281843620.1">
    <property type="nucleotide sequence ID" value="NZ_BROH01000013.1"/>
</dbReference>
<evidence type="ECO:0000256" key="2">
    <source>
        <dbReference type="ARBA" id="ARBA00022630"/>
    </source>
</evidence>
<keyword evidence="3" id="KW-0274">FAD</keyword>
<protein>
    <submittedName>
        <fullName evidence="6">FAD-binding dehydrogenase</fullName>
    </submittedName>
</protein>
<accession>A0ABQ5LX87</accession>
<dbReference type="SUPFAM" id="SSF56425">
    <property type="entry name" value="Succinate dehydrogenase/fumarate reductase flavoprotein, catalytic domain"/>
    <property type="match status" value="1"/>
</dbReference>
<evidence type="ECO:0000313" key="7">
    <source>
        <dbReference type="Proteomes" id="UP001144205"/>
    </source>
</evidence>
<comment type="caution">
    <text evidence="6">The sequence shown here is derived from an EMBL/GenBank/DDBJ whole genome shotgun (WGS) entry which is preliminary data.</text>
</comment>
<dbReference type="Gene3D" id="3.50.50.60">
    <property type="entry name" value="FAD/NAD(P)-binding domain"/>
    <property type="match status" value="2"/>
</dbReference>
<dbReference type="Proteomes" id="UP001144205">
    <property type="component" value="Unassembled WGS sequence"/>
</dbReference>
<dbReference type="PRINTS" id="PR00411">
    <property type="entry name" value="PNDRDTASEI"/>
</dbReference>
<keyword evidence="7" id="KW-1185">Reference proteome</keyword>